<dbReference type="EMBL" id="JALBCA010000080">
    <property type="protein sequence ID" value="KAI2384027.1"/>
    <property type="molecule type" value="Genomic_DNA"/>
</dbReference>
<accession>A0ACB8USM3</accession>
<evidence type="ECO:0000313" key="1">
    <source>
        <dbReference type="EMBL" id="KAI2384027.1"/>
    </source>
</evidence>
<protein>
    <submittedName>
        <fullName evidence="1">Uncharacterized protein</fullName>
    </submittedName>
</protein>
<gene>
    <name evidence="1" type="ORF">LOY88_004920</name>
</gene>
<sequence>MVSLVDLFDPAGFYPLCVSLISSLDGVSILRLSMTCRALRRLYDSAKKIRWNIDKSLVRFVKDPSFFRLCMQQTGTIISGSFALQFFDGVYWPESDLNMYVPGSSRFEVLTRCLIDNEGYHEEKYPSVNRPEMGSSYNLRSFTRGDKRIQLIIVVEDHDDPVRFILGNFYGSAILNFITFSKAYSVFPENTFVQRDMCILKDRTLSREREIAKYRQRGFEPTELRYSTVDATKIAVSERLIGDSQTWCLDLGNPWRLPENKKFKSLRISIRTGIGRYLLWVF</sequence>
<reference evidence="1" key="1">
    <citation type="journal article" date="2022" name="bioRxiv">
        <title>Population genetic analysis of Ophidiomyces ophidiicola, the causative agent of snake fungal disease, indicates recent introductions to the USA.</title>
        <authorList>
            <person name="Ladner J.T."/>
            <person name="Palmer J.M."/>
            <person name="Ettinger C.L."/>
            <person name="Stajich J.E."/>
            <person name="Farrell T.M."/>
            <person name="Glorioso B.M."/>
            <person name="Lawson B."/>
            <person name="Price S.J."/>
            <person name="Stengle A.G."/>
            <person name="Grear D.A."/>
            <person name="Lorch J.M."/>
        </authorList>
    </citation>
    <scope>NUCLEOTIDE SEQUENCE</scope>
    <source>
        <strain evidence="1">NWHC 24266-5</strain>
    </source>
</reference>
<name>A0ACB8USM3_9EURO</name>
<proteinExistence type="predicted"/>
<comment type="caution">
    <text evidence="1">The sequence shown here is derived from an EMBL/GenBank/DDBJ whole genome shotgun (WGS) entry which is preliminary data.</text>
</comment>
<organism evidence="1">
    <name type="scientific">Ophidiomyces ophidiicola</name>
    <dbReference type="NCBI Taxonomy" id="1387563"/>
    <lineage>
        <taxon>Eukaryota</taxon>
        <taxon>Fungi</taxon>
        <taxon>Dikarya</taxon>
        <taxon>Ascomycota</taxon>
        <taxon>Pezizomycotina</taxon>
        <taxon>Eurotiomycetes</taxon>
        <taxon>Eurotiomycetidae</taxon>
        <taxon>Onygenales</taxon>
        <taxon>Onygenaceae</taxon>
        <taxon>Ophidiomyces</taxon>
    </lineage>
</organism>